<sequence>MKPVSKEAVFVMGASGKLGKRVSVALASDYELILQCNRRCVELSKYLRENLSVELLNNVHIVRHDFLKEGVSSLTSKIFEVVNELKAAVLIHPVFNQTPTHELRDEVVEKVVKLNLITPLLILKELLKFMRGGDSIVVFLTDLTPIKGSKAYLGLKPSLPNIASVAGIHAVIKNSVNYVPENVRVVGLALNWVDTEALTPDLRKALSDAGVKLINPNDLAGFIKQLIRNSPRELRSVVIEFGCV</sequence>
<evidence type="ECO:0000313" key="1">
    <source>
        <dbReference type="EMBL" id="PUA32410.1"/>
    </source>
</evidence>
<dbReference type="Gene3D" id="3.40.50.720">
    <property type="entry name" value="NAD(P)-binding Rossmann-like Domain"/>
    <property type="match status" value="1"/>
</dbReference>
<dbReference type="CDD" id="cd05233">
    <property type="entry name" value="SDR_c"/>
    <property type="match status" value="1"/>
</dbReference>
<dbReference type="Proteomes" id="UP000244093">
    <property type="component" value="Unassembled WGS sequence"/>
</dbReference>
<dbReference type="InterPro" id="IPR036291">
    <property type="entry name" value="NAD(P)-bd_dom_sf"/>
</dbReference>
<evidence type="ECO:0008006" key="3">
    <source>
        <dbReference type="Google" id="ProtNLM"/>
    </source>
</evidence>
<reference evidence="1 2" key="1">
    <citation type="journal article" date="2018" name="Syst. Appl. Microbiol.">
        <title>A new symbiotic nanoarchaeote (Candidatus Nanoclepta minutus) and its host (Zestosphaera tikiterensis gen. nov., sp. nov.) from a New Zealand hot spring.</title>
        <authorList>
            <person name="St John E."/>
            <person name="Liu Y."/>
            <person name="Podar M."/>
            <person name="Stott M.B."/>
            <person name="Meneghin J."/>
            <person name="Chen Z."/>
            <person name="Lagutin K."/>
            <person name="Mitchell K."/>
            <person name="Reysenbach A.L."/>
        </authorList>
    </citation>
    <scope>NUCLEOTIDE SEQUENCE [LARGE SCALE GENOMIC DNA]</scope>
    <source>
        <strain evidence="1">NZ3</strain>
    </source>
</reference>
<comment type="caution">
    <text evidence="1">The sequence shown here is derived from an EMBL/GenBank/DDBJ whole genome shotgun (WGS) entry which is preliminary data.</text>
</comment>
<dbReference type="EMBL" id="NBVN01000004">
    <property type="protein sequence ID" value="PUA32410.1"/>
    <property type="molecule type" value="Genomic_DNA"/>
</dbReference>
<dbReference type="SUPFAM" id="SSF51735">
    <property type="entry name" value="NAD(P)-binding Rossmann-fold domains"/>
    <property type="match status" value="1"/>
</dbReference>
<accession>A0A2R7Y4G2</accession>
<dbReference type="InterPro" id="IPR002347">
    <property type="entry name" value="SDR_fam"/>
</dbReference>
<dbReference type="Pfam" id="PF00106">
    <property type="entry name" value="adh_short"/>
    <property type="match status" value="1"/>
</dbReference>
<gene>
    <name evidence="1" type="ORF">B7O98_07075</name>
</gene>
<evidence type="ECO:0000313" key="2">
    <source>
        <dbReference type="Proteomes" id="UP000244093"/>
    </source>
</evidence>
<proteinExistence type="predicted"/>
<protein>
    <recommendedName>
        <fullName evidence="3">Short-chain dehydrogenase</fullName>
    </recommendedName>
</protein>
<name>A0A2R7Y4G2_9CREN</name>
<organism evidence="1 2">
    <name type="scientific">Zestosphaera tikiterensis</name>
    <dbReference type="NCBI Taxonomy" id="1973259"/>
    <lineage>
        <taxon>Archaea</taxon>
        <taxon>Thermoproteota</taxon>
        <taxon>Thermoprotei</taxon>
        <taxon>Desulfurococcales</taxon>
        <taxon>Desulfurococcaceae</taxon>
        <taxon>Zestosphaera</taxon>
    </lineage>
</organism>
<dbReference type="AlphaFoldDB" id="A0A2R7Y4G2"/>